<dbReference type="SMART" id="SM00422">
    <property type="entry name" value="HTH_MERR"/>
    <property type="match status" value="1"/>
</dbReference>
<dbReference type="Gene3D" id="1.10.1660.10">
    <property type="match status" value="1"/>
</dbReference>
<evidence type="ECO:0000313" key="2">
    <source>
        <dbReference type="EMBL" id="CAB4635066.1"/>
    </source>
</evidence>
<reference evidence="2" key="1">
    <citation type="submission" date="2020-05" db="EMBL/GenBank/DDBJ databases">
        <authorList>
            <person name="Chiriac C."/>
            <person name="Salcher M."/>
            <person name="Ghai R."/>
            <person name="Kavagutti S V."/>
        </authorList>
    </citation>
    <scope>NUCLEOTIDE SEQUENCE</scope>
</reference>
<dbReference type="GO" id="GO:0006355">
    <property type="term" value="P:regulation of DNA-templated transcription"/>
    <property type="evidence" value="ECO:0007669"/>
    <property type="project" value="InterPro"/>
</dbReference>
<dbReference type="PROSITE" id="PS50937">
    <property type="entry name" value="HTH_MERR_2"/>
    <property type="match status" value="1"/>
</dbReference>
<accession>A0A6J6JE57</accession>
<gene>
    <name evidence="2" type="ORF">UFOPK1961_01015</name>
</gene>
<sequence>MSAQRLGDTPSGLTIGQVLQQLRIQFPDLTSSKIRFLGDSNLVSPERLASGYRSYRHADVERLRVILGLQRDYFLPLKQIELILADIDAGKSPTLPGGSTVSVDSILSLEVRFTRSEMLKSAEATKSLLDDAISMGLIPAAEIYTDDSLKTLKALVELQKAGIGPRHLRGLRMQAEKDADIVHSAVLPIVKGASRVSKQKAADVARDLAHNLEQVRIAVMMRSIDDLIG</sequence>
<name>A0A6J6JE57_9ZZZZ</name>
<dbReference type="GO" id="GO:0003677">
    <property type="term" value="F:DNA binding"/>
    <property type="evidence" value="ECO:0007669"/>
    <property type="project" value="InterPro"/>
</dbReference>
<evidence type="ECO:0000259" key="1">
    <source>
        <dbReference type="PROSITE" id="PS50937"/>
    </source>
</evidence>
<feature type="domain" description="HTH merR-type" evidence="1">
    <location>
        <begin position="34"/>
        <end position="86"/>
    </location>
</feature>
<dbReference type="InterPro" id="IPR009061">
    <property type="entry name" value="DNA-bd_dom_put_sf"/>
</dbReference>
<proteinExistence type="predicted"/>
<protein>
    <submittedName>
        <fullName evidence="2">Unannotated protein</fullName>
    </submittedName>
</protein>
<dbReference type="CDD" id="cd00592">
    <property type="entry name" value="HTH_MerR-like"/>
    <property type="match status" value="1"/>
</dbReference>
<organism evidence="2">
    <name type="scientific">freshwater metagenome</name>
    <dbReference type="NCBI Taxonomy" id="449393"/>
    <lineage>
        <taxon>unclassified sequences</taxon>
        <taxon>metagenomes</taxon>
        <taxon>ecological metagenomes</taxon>
    </lineage>
</organism>
<dbReference type="SUPFAM" id="SSF46955">
    <property type="entry name" value="Putative DNA-binding domain"/>
    <property type="match status" value="1"/>
</dbReference>
<dbReference type="AlphaFoldDB" id="A0A6J6JE57"/>
<dbReference type="EMBL" id="CAEZVJ010000134">
    <property type="protein sequence ID" value="CAB4635066.1"/>
    <property type="molecule type" value="Genomic_DNA"/>
</dbReference>
<dbReference type="InterPro" id="IPR000551">
    <property type="entry name" value="MerR-type_HTH_dom"/>
</dbReference>
<dbReference type="Pfam" id="PF13411">
    <property type="entry name" value="MerR_1"/>
    <property type="match status" value="1"/>
</dbReference>